<keyword evidence="1" id="KW-0812">Transmembrane</keyword>
<evidence type="ECO:0000256" key="1">
    <source>
        <dbReference type="SAM" id="Phobius"/>
    </source>
</evidence>
<feature type="transmembrane region" description="Helical" evidence="1">
    <location>
        <begin position="32"/>
        <end position="51"/>
    </location>
</feature>
<organism evidence="2">
    <name type="scientific">marine sediment metagenome</name>
    <dbReference type="NCBI Taxonomy" id="412755"/>
    <lineage>
        <taxon>unclassified sequences</taxon>
        <taxon>metagenomes</taxon>
        <taxon>ecological metagenomes</taxon>
    </lineage>
</organism>
<dbReference type="AlphaFoldDB" id="X1E4J5"/>
<sequence>MQGFFFICLTIAGAMGVELVPPEQMGRWLGVMRFFRLLLAAGVAYLAGIIWDHIGPEYVFLIAVGLDILIRIPLLIGMPETLGLKTQEK</sequence>
<comment type="caution">
    <text evidence="2">The sequence shown here is derived from an EMBL/GenBank/DDBJ whole genome shotgun (WGS) entry which is preliminary data.</text>
</comment>
<dbReference type="SUPFAM" id="SSF103473">
    <property type="entry name" value="MFS general substrate transporter"/>
    <property type="match status" value="1"/>
</dbReference>
<accession>X1E4J5</accession>
<dbReference type="EMBL" id="BART01036873">
    <property type="protein sequence ID" value="GAH15335.1"/>
    <property type="molecule type" value="Genomic_DNA"/>
</dbReference>
<name>X1E4J5_9ZZZZ</name>
<reference evidence="2" key="1">
    <citation type="journal article" date="2014" name="Front. Microbiol.">
        <title>High frequency of phylogenetically diverse reductive dehalogenase-homologous genes in deep subseafloor sedimentary metagenomes.</title>
        <authorList>
            <person name="Kawai M."/>
            <person name="Futagami T."/>
            <person name="Toyoda A."/>
            <person name="Takaki Y."/>
            <person name="Nishi S."/>
            <person name="Hori S."/>
            <person name="Arai W."/>
            <person name="Tsubouchi T."/>
            <person name="Morono Y."/>
            <person name="Uchiyama I."/>
            <person name="Ito T."/>
            <person name="Fujiyama A."/>
            <person name="Inagaki F."/>
            <person name="Takami H."/>
        </authorList>
    </citation>
    <scope>NUCLEOTIDE SEQUENCE</scope>
    <source>
        <strain evidence="2">Expedition CK06-06</strain>
    </source>
</reference>
<keyword evidence="1" id="KW-1133">Transmembrane helix</keyword>
<dbReference type="InterPro" id="IPR036259">
    <property type="entry name" value="MFS_trans_sf"/>
</dbReference>
<dbReference type="Gene3D" id="1.20.1250.20">
    <property type="entry name" value="MFS general substrate transporter like domains"/>
    <property type="match status" value="1"/>
</dbReference>
<keyword evidence="1" id="KW-0472">Membrane</keyword>
<gene>
    <name evidence="2" type="ORF">S01H4_61983</name>
</gene>
<evidence type="ECO:0000313" key="2">
    <source>
        <dbReference type="EMBL" id="GAH15335.1"/>
    </source>
</evidence>
<evidence type="ECO:0008006" key="3">
    <source>
        <dbReference type="Google" id="ProtNLM"/>
    </source>
</evidence>
<feature type="transmembrane region" description="Helical" evidence="1">
    <location>
        <begin position="58"/>
        <end position="76"/>
    </location>
</feature>
<proteinExistence type="predicted"/>
<protein>
    <recommendedName>
        <fullName evidence="3">Major facilitator superfamily (MFS) profile domain-containing protein</fullName>
    </recommendedName>
</protein>